<comment type="similarity">
    <text evidence="1">Belongs to the SEC3 family.</text>
</comment>
<dbReference type="OrthoDB" id="27109at2759"/>
<dbReference type="AlphaFoldDB" id="A0A1G4KNE2"/>
<evidence type="ECO:0000313" key="7">
    <source>
        <dbReference type="EMBL" id="SCV05992.1"/>
    </source>
</evidence>
<dbReference type="EMBL" id="LT598447">
    <property type="protein sequence ID" value="SCV05992.1"/>
    <property type="molecule type" value="Genomic_DNA"/>
</dbReference>
<dbReference type="GO" id="GO:0000145">
    <property type="term" value="C:exocyst"/>
    <property type="evidence" value="ECO:0007669"/>
    <property type="project" value="InterPro"/>
</dbReference>
<sequence length="1270" mass="143302">MLGKSSPFKKFSHHRGNSTEESHSNTFHRKTASAGSQNPPVAGHTRNTSRSSNTSVSSNFLAEQYERDRRAILSSCFEQETLTAPSAASSPAKTYVTHVRIIEDTRYPSARPPLNSPLSNKKKRVLVVSSLTNGGGMHIHKARENNNGSFQIGRTWALKELECIERDTEQHEGFLLTMGKRYYWETNTAKERTVFIKSLVKIYMEDSGGHVPRLVNWDLGLFYLDDNSYRRALISTSNQHTARDSSSLNSNSQALPRQATDQNGTSQPLHAPQAPVKLPALAQQSMLSSGLQAPSGPLLGGEEPQMKTTRTPKTRSNQNFKPSSPSQDPRSTASTTNKAETPPQSLTLSTTSSRSVNDSKSSHSKLSKATYQHIKPSDHTSKERGSPLSLKQETEISFNTTTAPNVEDDKSLTRESTNFLSELNSVLTEPVEIPSFPQLIGANVRDDLDAESLTCSSSGDLDKKESEITDLYQSASSHEADDLLHDLNENPNELSFERGDEVRYSQIIEDTNENESDEPSHPYHDVSTIREEPQGIHVNDAHKVDFSDGQKVLTEINNQALMDTLDSVNWSVDDDSTELMYKLSSKLAETEYKLNKELVALPDNSDEFSSYGQKVISECEKLDPTLSFFAMELSTVSRDIEYVENQSNGLQVESANKKMLWKELSEILSSVSVDEKTLNDLLTLPLSERNLGQVEKLLTSLYTALKAIRGDEEEEELNLGVMRALRERRQAYDKVTGLFMKRVVDELNKKFTSLQHERVPDEQLANALARLLMFSSLVLFSKGISLETYFDIVDKAVQETEVLLRRRTAPLLSNLASHMLSEKTGLSASEFPDQEKQLARWEETRTRKQFIPLEPRNFSTLQDLTSSLQILEALVVTYQNFFGVFFHIGDNLDFEKFISAYPEPNSRITKLKTISLMDSDRESASLKMQLMTRIFQPIFNEFFDEVFVLAKDQASLIPVVLLYLESGIARYSSSDQEYLISTFEKFFSRFSQEWQEYVNVQSQAIERASIDVDAKSVSAYVTGFLTFVAQIEDEINFVHEMLKMTIENCVESREVMDQSYDDLGQSLLILIQKSSQSPVSNTMISPAKSSNSRSESVSLLINCNWMIEILPLLGNEMLFIDCLQSSKSLFNVEKERYAESLLRASMNHLYSFVDGAHTLTEASKTRIVNPSQWAVYSQQNLNKILDRYTPQEIVVAIDNLYNYVKQDILGEKEGIINTILFDKLWSCIQGQTVSLYLKLYTLIERHYKGTSVKFTKNEIISAFNAHKKTN</sequence>
<gene>
    <name evidence="7" type="ORF">LANO_0H19724G</name>
</gene>
<dbReference type="CDD" id="cd13315">
    <property type="entry name" value="PH_Sec3"/>
    <property type="match status" value="1"/>
</dbReference>
<dbReference type="InterPro" id="IPR028258">
    <property type="entry name" value="Sec3-PIP2_bind"/>
</dbReference>
<feature type="region of interest" description="Disordered" evidence="5">
    <location>
        <begin position="1"/>
        <end position="59"/>
    </location>
</feature>
<dbReference type="Gene3D" id="2.30.29.90">
    <property type="match status" value="1"/>
</dbReference>
<proteinExistence type="inferred from homology"/>
<dbReference type="Pfam" id="PF20654">
    <property type="entry name" value="Sec3_C-term"/>
    <property type="match status" value="1"/>
</dbReference>
<evidence type="ECO:0000256" key="2">
    <source>
        <dbReference type="ARBA" id="ARBA00022448"/>
    </source>
</evidence>
<evidence type="ECO:0000256" key="1">
    <source>
        <dbReference type="ARBA" id="ARBA00006518"/>
    </source>
</evidence>
<feature type="compositionally biased region" description="Low complexity" evidence="5">
    <location>
        <begin position="45"/>
        <end position="59"/>
    </location>
</feature>
<feature type="region of interest" description="Disordered" evidence="5">
    <location>
        <begin position="236"/>
        <end position="272"/>
    </location>
</feature>
<dbReference type="GO" id="GO:0005886">
    <property type="term" value="C:plasma membrane"/>
    <property type="evidence" value="ECO:0007669"/>
    <property type="project" value="TreeGrafter"/>
</dbReference>
<dbReference type="GO" id="GO:0006893">
    <property type="term" value="P:Golgi to plasma membrane transport"/>
    <property type="evidence" value="ECO:0007669"/>
    <property type="project" value="TreeGrafter"/>
</dbReference>
<dbReference type="PANTHER" id="PTHR16092">
    <property type="entry name" value="SEC3/SYNTAXIN-RELATED"/>
    <property type="match status" value="1"/>
</dbReference>
<keyword evidence="3" id="KW-0268">Exocytosis</keyword>
<evidence type="ECO:0000259" key="6">
    <source>
        <dbReference type="SMART" id="SM01313"/>
    </source>
</evidence>
<evidence type="ECO:0000256" key="4">
    <source>
        <dbReference type="ARBA" id="ARBA00023054"/>
    </source>
</evidence>
<feature type="compositionally biased region" description="Low complexity" evidence="5">
    <location>
        <begin position="341"/>
        <end position="353"/>
    </location>
</feature>
<dbReference type="SMART" id="SM01313">
    <property type="entry name" value="Sec3-PIP2_bind"/>
    <property type="match status" value="1"/>
</dbReference>
<feature type="compositionally biased region" description="Polar residues" evidence="5">
    <location>
        <begin position="236"/>
        <end position="268"/>
    </location>
</feature>
<feature type="domain" description="Exocyst complex component Sec3 PIP2-binding N-terminal" evidence="6">
    <location>
        <begin position="119"/>
        <end position="206"/>
    </location>
</feature>
<keyword evidence="8" id="KW-1185">Reference proteome</keyword>
<reference evidence="8" key="1">
    <citation type="submission" date="2016-03" db="EMBL/GenBank/DDBJ databases">
        <authorList>
            <person name="Devillers Hugo."/>
        </authorList>
    </citation>
    <scope>NUCLEOTIDE SEQUENCE [LARGE SCALE GENOMIC DNA]</scope>
</reference>
<dbReference type="InterPro" id="IPR019160">
    <property type="entry name" value="Sec3_CC"/>
</dbReference>
<feature type="compositionally biased region" description="Polar residues" evidence="5">
    <location>
        <begin position="389"/>
        <end position="404"/>
    </location>
</feature>
<feature type="compositionally biased region" description="Polar residues" evidence="5">
    <location>
        <begin position="306"/>
        <end position="339"/>
    </location>
</feature>
<evidence type="ECO:0000256" key="5">
    <source>
        <dbReference type="SAM" id="MobiDB-lite"/>
    </source>
</evidence>
<dbReference type="GO" id="GO:0006887">
    <property type="term" value="P:exocytosis"/>
    <property type="evidence" value="ECO:0007669"/>
    <property type="project" value="UniProtKB-KW"/>
</dbReference>
<dbReference type="GO" id="GO:0005546">
    <property type="term" value="F:phosphatidylinositol-4,5-bisphosphate binding"/>
    <property type="evidence" value="ECO:0007669"/>
    <property type="project" value="TreeGrafter"/>
</dbReference>
<dbReference type="Proteomes" id="UP000189911">
    <property type="component" value="Chromosome H"/>
</dbReference>
<name>A0A1G4KNE2_9SACH</name>
<accession>A0A1G4KNE2</accession>
<keyword evidence="4" id="KW-0175">Coiled coil</keyword>
<evidence type="ECO:0000313" key="8">
    <source>
        <dbReference type="Proteomes" id="UP000189911"/>
    </source>
</evidence>
<evidence type="ECO:0000256" key="3">
    <source>
        <dbReference type="ARBA" id="ARBA00022483"/>
    </source>
</evidence>
<protein>
    <submittedName>
        <fullName evidence="7">LANO_0H19724g1_1</fullName>
    </submittedName>
</protein>
<feature type="region of interest" description="Disordered" evidence="5">
    <location>
        <begin position="284"/>
        <end position="411"/>
    </location>
</feature>
<dbReference type="Pfam" id="PF15277">
    <property type="entry name" value="Sec3-PIP2_bind"/>
    <property type="match status" value="1"/>
</dbReference>
<keyword evidence="2" id="KW-0813">Transport</keyword>
<dbReference type="Pfam" id="PF09763">
    <property type="entry name" value="Sec3_CC"/>
    <property type="match status" value="1"/>
</dbReference>
<dbReference type="InterPro" id="IPR048628">
    <property type="entry name" value="Sec3_C"/>
</dbReference>
<dbReference type="PANTHER" id="PTHR16092:SF14">
    <property type="entry name" value="EXOCYST COMPLEX COMPONENT 1 ISOFORM X1"/>
    <property type="match status" value="1"/>
</dbReference>
<feature type="compositionally biased region" description="Basic and acidic residues" evidence="5">
    <location>
        <begin position="375"/>
        <end position="385"/>
    </location>
</feature>
<organism evidence="7 8">
    <name type="scientific">Lachancea nothofagi CBS 11611</name>
    <dbReference type="NCBI Taxonomy" id="1266666"/>
    <lineage>
        <taxon>Eukaryota</taxon>
        <taxon>Fungi</taxon>
        <taxon>Dikarya</taxon>
        <taxon>Ascomycota</taxon>
        <taxon>Saccharomycotina</taxon>
        <taxon>Saccharomycetes</taxon>
        <taxon>Saccharomycetales</taxon>
        <taxon>Saccharomycetaceae</taxon>
        <taxon>Lachancea</taxon>
    </lineage>
</organism>